<organism evidence="2 3">
    <name type="scientific">Dyadobacter psychrotolerans</name>
    <dbReference type="NCBI Taxonomy" id="2541721"/>
    <lineage>
        <taxon>Bacteria</taxon>
        <taxon>Pseudomonadati</taxon>
        <taxon>Bacteroidota</taxon>
        <taxon>Cytophagia</taxon>
        <taxon>Cytophagales</taxon>
        <taxon>Spirosomataceae</taxon>
        <taxon>Dyadobacter</taxon>
    </lineage>
</organism>
<proteinExistence type="predicted"/>
<comment type="caution">
    <text evidence="2">The sequence shown here is derived from an EMBL/GenBank/DDBJ whole genome shotgun (WGS) entry which is preliminary data.</text>
</comment>
<feature type="transmembrane region" description="Helical" evidence="1">
    <location>
        <begin position="12"/>
        <end position="34"/>
    </location>
</feature>
<sequence>MIVNHFEKKFNALSIIAIAATVGFIGINLVWLYYYNLVREESMQYVYVTTDLGTIGAQRTAYIPTIYEAENMVEDFMDKMFSHNAENYRSRIEKARGLINLQDWLAIYKRFKDEQVIEGYNRYNSGTNLAIDSVKVNIGTEPYQGVAYTRQIIKYQDQLIENPVAAKFEIIRVQRSPANKYGLQIINFSFIDYKINKKIE</sequence>
<evidence type="ECO:0000313" key="2">
    <source>
        <dbReference type="EMBL" id="TDE08680.1"/>
    </source>
</evidence>
<evidence type="ECO:0008006" key="4">
    <source>
        <dbReference type="Google" id="ProtNLM"/>
    </source>
</evidence>
<evidence type="ECO:0000256" key="1">
    <source>
        <dbReference type="SAM" id="Phobius"/>
    </source>
</evidence>
<dbReference type="Proteomes" id="UP000294850">
    <property type="component" value="Unassembled WGS sequence"/>
</dbReference>
<dbReference type="AlphaFoldDB" id="A0A4R5D9R7"/>
<name>A0A4R5D9R7_9BACT</name>
<keyword evidence="3" id="KW-1185">Reference proteome</keyword>
<protein>
    <recommendedName>
        <fullName evidence="4">Conjugative transposon protein TraK</fullName>
    </recommendedName>
</protein>
<keyword evidence="1" id="KW-1133">Transmembrane helix</keyword>
<accession>A0A4R5D9R7</accession>
<reference evidence="2 3" key="1">
    <citation type="submission" date="2019-03" db="EMBL/GenBank/DDBJ databases">
        <title>Dyadobacter AR-3-6 sp. nov., isolated from arctic soil.</title>
        <authorList>
            <person name="Chaudhary D.K."/>
        </authorList>
    </citation>
    <scope>NUCLEOTIDE SEQUENCE [LARGE SCALE GENOMIC DNA]</scope>
    <source>
        <strain evidence="2 3">AR-3-6</strain>
    </source>
</reference>
<evidence type="ECO:0000313" key="3">
    <source>
        <dbReference type="Proteomes" id="UP000294850"/>
    </source>
</evidence>
<dbReference type="OrthoDB" id="892899at2"/>
<dbReference type="RefSeq" id="WP_131962667.1">
    <property type="nucleotide sequence ID" value="NZ_SMFL01000024.1"/>
</dbReference>
<dbReference type="EMBL" id="SMFL01000024">
    <property type="protein sequence ID" value="TDE08680.1"/>
    <property type="molecule type" value="Genomic_DNA"/>
</dbReference>
<keyword evidence="1" id="KW-0472">Membrane</keyword>
<keyword evidence="1" id="KW-0812">Transmembrane</keyword>
<gene>
    <name evidence="2" type="ORF">E0F88_32130</name>
</gene>